<feature type="compositionally biased region" description="Low complexity" evidence="5">
    <location>
        <begin position="41"/>
        <end position="58"/>
    </location>
</feature>
<reference evidence="7 8" key="1">
    <citation type="submission" date="2024-02" db="EMBL/GenBank/DDBJ databases">
        <title>Discinaceae phylogenomics.</title>
        <authorList>
            <person name="Dirks A.C."/>
            <person name="James T.Y."/>
        </authorList>
    </citation>
    <scope>NUCLEOTIDE SEQUENCE [LARGE SCALE GENOMIC DNA]</scope>
    <source>
        <strain evidence="7 8">ACD0624</strain>
    </source>
</reference>
<keyword evidence="8" id="KW-1185">Reference proteome</keyword>
<evidence type="ECO:0000256" key="1">
    <source>
        <dbReference type="ARBA" id="ARBA00022722"/>
    </source>
</evidence>
<dbReference type="Proteomes" id="UP001447188">
    <property type="component" value="Unassembled WGS sequence"/>
</dbReference>
<evidence type="ECO:0000313" key="8">
    <source>
        <dbReference type="Proteomes" id="UP001447188"/>
    </source>
</evidence>
<feature type="region of interest" description="Disordered" evidence="5">
    <location>
        <begin position="263"/>
        <end position="298"/>
    </location>
</feature>
<feature type="domain" description="RNase III" evidence="6">
    <location>
        <begin position="170"/>
        <end position="324"/>
    </location>
</feature>
<evidence type="ECO:0000256" key="2">
    <source>
        <dbReference type="ARBA" id="ARBA00022759"/>
    </source>
</evidence>
<sequence>MARSKKRKHEESDAIKVIGPPPQEERKKSKKEHREKKIKTLPHTPHTIPSTSTTSSGPDDVSQSFAAFKHALSDLLSKTAASDIHAALGDDGPANFVVALQTMKSNGVLVWLNNDRPLDSECPEEGEVLGDSTKGSRNNPLPIAPPLSLGRPASLPAISSQSWPPPLPVVHNEALRQQTFTHKSFIKGEEVGLPGTEQRHYERLEFLGDSYLQSIASHLLYNRFPTQREGTLSDMRQQLVANKPLSTYATMYKFHTMVREGKGQENLTPVPLGPRLPGLPRNSQRGVGNRAPTTAGSAGAKADLNKTLADCFEAYIAAIILDDPVNGVMTVTEWLKALYEPKLREMEMQHSSVAPIDKMAKQTLNTIAGGNKVNIEYKWTDGKGGNKGGFWITVLLTGWGWEEREIGRGWGSNKGDAALRAAMNVIANKEFVEEMAATRLKWLGPKPNTAANTPAILADPVVATDSPALRPIAENGDILNYDD</sequence>
<dbReference type="InterPro" id="IPR014720">
    <property type="entry name" value="dsRBD_dom"/>
</dbReference>
<feature type="region of interest" description="Disordered" evidence="5">
    <location>
        <begin position="1"/>
        <end position="60"/>
    </location>
</feature>
<keyword evidence="1" id="KW-0540">Nuclease</keyword>
<keyword evidence="2" id="KW-0255">Endonuclease</keyword>
<dbReference type="SUPFAM" id="SSF54768">
    <property type="entry name" value="dsRNA-binding domain-like"/>
    <property type="match status" value="1"/>
</dbReference>
<feature type="compositionally biased region" description="Polar residues" evidence="5">
    <location>
        <begin position="282"/>
        <end position="296"/>
    </location>
</feature>
<dbReference type="PROSITE" id="PS00517">
    <property type="entry name" value="RNASE_3_1"/>
    <property type="match status" value="1"/>
</dbReference>
<dbReference type="InterPro" id="IPR000999">
    <property type="entry name" value="RNase_III_dom"/>
</dbReference>
<proteinExistence type="predicted"/>
<dbReference type="InterPro" id="IPR036389">
    <property type="entry name" value="RNase_III_sf"/>
</dbReference>
<organism evidence="7 8">
    <name type="scientific">Discina gigas</name>
    <dbReference type="NCBI Taxonomy" id="1032678"/>
    <lineage>
        <taxon>Eukaryota</taxon>
        <taxon>Fungi</taxon>
        <taxon>Dikarya</taxon>
        <taxon>Ascomycota</taxon>
        <taxon>Pezizomycotina</taxon>
        <taxon>Pezizomycetes</taxon>
        <taxon>Pezizales</taxon>
        <taxon>Discinaceae</taxon>
        <taxon>Discina</taxon>
    </lineage>
</organism>
<dbReference type="PANTHER" id="PTHR11207:SF0">
    <property type="entry name" value="RIBONUCLEASE 3"/>
    <property type="match status" value="1"/>
</dbReference>
<evidence type="ECO:0000313" key="7">
    <source>
        <dbReference type="EMBL" id="KAL0637600.1"/>
    </source>
</evidence>
<evidence type="ECO:0000256" key="3">
    <source>
        <dbReference type="ARBA" id="ARBA00022801"/>
    </source>
</evidence>
<dbReference type="Pfam" id="PF00035">
    <property type="entry name" value="dsrm"/>
    <property type="match status" value="1"/>
</dbReference>
<dbReference type="CDD" id="cd00593">
    <property type="entry name" value="RIBOc"/>
    <property type="match status" value="1"/>
</dbReference>
<dbReference type="SMART" id="SM00358">
    <property type="entry name" value="DSRM"/>
    <property type="match status" value="1"/>
</dbReference>
<comment type="caution">
    <text evidence="7">The sequence shown here is derived from an EMBL/GenBank/DDBJ whole genome shotgun (WGS) entry which is preliminary data.</text>
</comment>
<evidence type="ECO:0000256" key="4">
    <source>
        <dbReference type="ARBA" id="ARBA00022884"/>
    </source>
</evidence>
<dbReference type="Gene3D" id="3.30.160.20">
    <property type="match status" value="1"/>
</dbReference>
<dbReference type="EMBL" id="JBBBZM010000032">
    <property type="protein sequence ID" value="KAL0637600.1"/>
    <property type="molecule type" value="Genomic_DNA"/>
</dbReference>
<dbReference type="Pfam" id="PF00636">
    <property type="entry name" value="Ribonuclease_3"/>
    <property type="match status" value="1"/>
</dbReference>
<evidence type="ECO:0000259" key="6">
    <source>
        <dbReference type="PROSITE" id="PS50142"/>
    </source>
</evidence>
<gene>
    <name evidence="7" type="ORF">Q9L58_003323</name>
</gene>
<dbReference type="PANTHER" id="PTHR11207">
    <property type="entry name" value="RIBONUCLEASE III"/>
    <property type="match status" value="1"/>
</dbReference>
<dbReference type="Gene3D" id="1.10.1520.10">
    <property type="entry name" value="Ribonuclease III domain"/>
    <property type="match status" value="1"/>
</dbReference>
<dbReference type="SMART" id="SM00535">
    <property type="entry name" value="RIBOc"/>
    <property type="match status" value="1"/>
</dbReference>
<keyword evidence="4" id="KW-0694">RNA-binding</keyword>
<name>A0ABR3GP74_9PEZI</name>
<accession>A0ABR3GP74</accession>
<dbReference type="PROSITE" id="PS50142">
    <property type="entry name" value="RNASE_3_2"/>
    <property type="match status" value="1"/>
</dbReference>
<dbReference type="SUPFAM" id="SSF69065">
    <property type="entry name" value="RNase III domain-like"/>
    <property type="match status" value="1"/>
</dbReference>
<feature type="compositionally biased region" description="Basic residues" evidence="5">
    <location>
        <begin position="28"/>
        <end position="40"/>
    </location>
</feature>
<protein>
    <recommendedName>
        <fullName evidence="6">RNase III domain-containing protein</fullName>
    </recommendedName>
</protein>
<evidence type="ECO:0000256" key="5">
    <source>
        <dbReference type="SAM" id="MobiDB-lite"/>
    </source>
</evidence>
<keyword evidence="3" id="KW-0378">Hydrolase</keyword>